<feature type="region of interest" description="Disordered" evidence="1">
    <location>
        <begin position="23"/>
        <end position="49"/>
    </location>
</feature>
<accession>A0A6A6C1K0</accession>
<feature type="compositionally biased region" description="Polar residues" evidence="1">
    <location>
        <begin position="37"/>
        <end position="49"/>
    </location>
</feature>
<protein>
    <submittedName>
        <fullName evidence="3">Uncharacterized protein</fullName>
    </submittedName>
</protein>
<evidence type="ECO:0000313" key="3">
    <source>
        <dbReference type="EMBL" id="KAF2159586.1"/>
    </source>
</evidence>
<name>A0A6A6C1K0_ZASCE</name>
<evidence type="ECO:0000313" key="4">
    <source>
        <dbReference type="Proteomes" id="UP000799537"/>
    </source>
</evidence>
<evidence type="ECO:0000256" key="1">
    <source>
        <dbReference type="SAM" id="MobiDB-lite"/>
    </source>
</evidence>
<dbReference type="AlphaFoldDB" id="A0A6A6C1K0"/>
<organism evidence="3 4">
    <name type="scientific">Zasmidium cellare ATCC 36951</name>
    <dbReference type="NCBI Taxonomy" id="1080233"/>
    <lineage>
        <taxon>Eukaryota</taxon>
        <taxon>Fungi</taxon>
        <taxon>Dikarya</taxon>
        <taxon>Ascomycota</taxon>
        <taxon>Pezizomycotina</taxon>
        <taxon>Dothideomycetes</taxon>
        <taxon>Dothideomycetidae</taxon>
        <taxon>Mycosphaerellales</taxon>
        <taxon>Mycosphaerellaceae</taxon>
        <taxon>Zasmidium</taxon>
    </lineage>
</organism>
<keyword evidence="2" id="KW-0732">Signal</keyword>
<proteinExistence type="predicted"/>
<keyword evidence="4" id="KW-1185">Reference proteome</keyword>
<dbReference type="GeneID" id="54562945"/>
<gene>
    <name evidence="3" type="ORF">M409DRAFT_29906</name>
</gene>
<dbReference type="EMBL" id="ML993635">
    <property type="protein sequence ID" value="KAF2159586.1"/>
    <property type="molecule type" value="Genomic_DNA"/>
</dbReference>
<sequence>MQFTQITAVLFLTASLGMAGPLPAAGGNDLATRGTENKLSPNAPTMNKK</sequence>
<dbReference type="Proteomes" id="UP000799537">
    <property type="component" value="Unassembled WGS sequence"/>
</dbReference>
<dbReference type="RefSeq" id="XP_033660475.1">
    <property type="nucleotide sequence ID" value="XM_033809673.1"/>
</dbReference>
<evidence type="ECO:0000256" key="2">
    <source>
        <dbReference type="SAM" id="SignalP"/>
    </source>
</evidence>
<feature type="chain" id="PRO_5025495942" evidence="2">
    <location>
        <begin position="20"/>
        <end position="49"/>
    </location>
</feature>
<reference evidence="3" key="1">
    <citation type="journal article" date="2020" name="Stud. Mycol.">
        <title>101 Dothideomycetes genomes: a test case for predicting lifestyles and emergence of pathogens.</title>
        <authorList>
            <person name="Haridas S."/>
            <person name="Albert R."/>
            <person name="Binder M."/>
            <person name="Bloem J."/>
            <person name="Labutti K."/>
            <person name="Salamov A."/>
            <person name="Andreopoulos B."/>
            <person name="Baker S."/>
            <person name="Barry K."/>
            <person name="Bills G."/>
            <person name="Bluhm B."/>
            <person name="Cannon C."/>
            <person name="Castanera R."/>
            <person name="Culley D."/>
            <person name="Daum C."/>
            <person name="Ezra D."/>
            <person name="Gonzalez J."/>
            <person name="Henrissat B."/>
            <person name="Kuo A."/>
            <person name="Liang C."/>
            <person name="Lipzen A."/>
            <person name="Lutzoni F."/>
            <person name="Magnuson J."/>
            <person name="Mondo S."/>
            <person name="Nolan M."/>
            <person name="Ohm R."/>
            <person name="Pangilinan J."/>
            <person name="Park H.-J."/>
            <person name="Ramirez L."/>
            <person name="Alfaro M."/>
            <person name="Sun H."/>
            <person name="Tritt A."/>
            <person name="Yoshinaga Y."/>
            <person name="Zwiers L.-H."/>
            <person name="Turgeon B."/>
            <person name="Goodwin S."/>
            <person name="Spatafora J."/>
            <person name="Crous P."/>
            <person name="Grigoriev I."/>
        </authorList>
    </citation>
    <scope>NUCLEOTIDE SEQUENCE</scope>
    <source>
        <strain evidence="3">ATCC 36951</strain>
    </source>
</reference>
<feature type="signal peptide" evidence="2">
    <location>
        <begin position="1"/>
        <end position="19"/>
    </location>
</feature>